<dbReference type="AlphaFoldDB" id="A0A6C0HCW2"/>
<evidence type="ECO:0000313" key="1">
    <source>
        <dbReference type="EMBL" id="QHT78349.1"/>
    </source>
</evidence>
<sequence length="125" mass="14870">MYKQKQTRVVFSFDNNEIMPSVLGWGHGLKEENICWWETISCEKNENCIECNKKANFKDKIVDIFFKIKYENPDDYFGKLDNGIVKLDGKECNILDYKCYRSLQIGQWCYDNISVIKLPYNIFIK</sequence>
<protein>
    <submittedName>
        <fullName evidence="1">Uncharacterized protein</fullName>
    </submittedName>
</protein>
<name>A0A6C0HCW2_9ZZZZ</name>
<accession>A0A6C0HCW2</accession>
<dbReference type="EMBL" id="MN739930">
    <property type="protein sequence ID" value="QHT78349.1"/>
    <property type="molecule type" value="Genomic_DNA"/>
</dbReference>
<reference evidence="1" key="1">
    <citation type="journal article" date="2020" name="Nature">
        <title>Giant virus diversity and host interactions through global metagenomics.</title>
        <authorList>
            <person name="Schulz F."/>
            <person name="Roux S."/>
            <person name="Paez-Espino D."/>
            <person name="Jungbluth S."/>
            <person name="Walsh D.A."/>
            <person name="Denef V.J."/>
            <person name="McMahon K.D."/>
            <person name="Konstantinidis K.T."/>
            <person name="Eloe-Fadrosh E.A."/>
            <person name="Kyrpides N.C."/>
            <person name="Woyke T."/>
        </authorList>
    </citation>
    <scope>NUCLEOTIDE SEQUENCE</scope>
    <source>
        <strain evidence="1">GVMAG-M-3300023179-91</strain>
    </source>
</reference>
<organism evidence="1">
    <name type="scientific">viral metagenome</name>
    <dbReference type="NCBI Taxonomy" id="1070528"/>
    <lineage>
        <taxon>unclassified sequences</taxon>
        <taxon>metagenomes</taxon>
        <taxon>organismal metagenomes</taxon>
    </lineage>
</organism>
<proteinExistence type="predicted"/>